<dbReference type="InterPro" id="IPR007630">
    <property type="entry name" value="RNA_pol_sigma70_r4"/>
</dbReference>
<dbReference type="InterPro" id="IPR039425">
    <property type="entry name" value="RNA_pol_sigma-70-like"/>
</dbReference>
<sequence>MSSQLVLMFSSDFHAFPLALQQQVYHEFYKMVYPMVYGIVRDHGLTEDLIQESFMRVMRKAEQLQEADKLEWWLKVLTRNVTLNYLRKIKRNRDELESEGVFETREIASTAAEVPVEQEVEARMMKEAIAKYLAKLKPEHRQIIELRWMHQLSYKEIGSILNFSEEVVRQKLFRARESIRKRLKEDWGIEHGS</sequence>
<gene>
    <name evidence="8" type="ORF">DQG23_10860</name>
</gene>
<dbReference type="Pfam" id="PF04545">
    <property type="entry name" value="Sigma70_r4"/>
    <property type="match status" value="1"/>
</dbReference>
<dbReference type="GO" id="GO:0003677">
    <property type="term" value="F:DNA binding"/>
    <property type="evidence" value="ECO:0007669"/>
    <property type="project" value="UniProtKB-KW"/>
</dbReference>
<evidence type="ECO:0000313" key="9">
    <source>
        <dbReference type="Proteomes" id="UP000250369"/>
    </source>
</evidence>
<comment type="similarity">
    <text evidence="1">Belongs to the sigma-70 factor family. ECF subfamily.</text>
</comment>
<feature type="domain" description="RNA polymerase sigma-70 region 4" evidence="7">
    <location>
        <begin position="133"/>
        <end position="181"/>
    </location>
</feature>
<evidence type="ECO:0000259" key="6">
    <source>
        <dbReference type="Pfam" id="PF04542"/>
    </source>
</evidence>
<keyword evidence="3" id="KW-0731">Sigma factor</keyword>
<evidence type="ECO:0000256" key="2">
    <source>
        <dbReference type="ARBA" id="ARBA00023015"/>
    </source>
</evidence>
<dbReference type="RefSeq" id="WP_113030861.1">
    <property type="nucleotide sequence ID" value="NZ_QMFB01000005.1"/>
</dbReference>
<name>A0A329MMP9_9BACL</name>
<dbReference type="InterPro" id="IPR013324">
    <property type="entry name" value="RNA_pol_sigma_r3/r4-like"/>
</dbReference>
<evidence type="ECO:0000256" key="1">
    <source>
        <dbReference type="ARBA" id="ARBA00010641"/>
    </source>
</evidence>
<comment type="caution">
    <text evidence="8">The sequence shown here is derived from an EMBL/GenBank/DDBJ whole genome shotgun (WGS) entry which is preliminary data.</text>
</comment>
<dbReference type="Proteomes" id="UP000250369">
    <property type="component" value="Unassembled WGS sequence"/>
</dbReference>
<organism evidence="8 9">
    <name type="scientific">Paenibacillus contaminans</name>
    <dbReference type="NCBI Taxonomy" id="450362"/>
    <lineage>
        <taxon>Bacteria</taxon>
        <taxon>Bacillati</taxon>
        <taxon>Bacillota</taxon>
        <taxon>Bacilli</taxon>
        <taxon>Bacillales</taxon>
        <taxon>Paenibacillaceae</taxon>
        <taxon>Paenibacillus</taxon>
    </lineage>
</organism>
<evidence type="ECO:0000259" key="7">
    <source>
        <dbReference type="Pfam" id="PF04545"/>
    </source>
</evidence>
<evidence type="ECO:0000256" key="4">
    <source>
        <dbReference type="ARBA" id="ARBA00023125"/>
    </source>
</evidence>
<dbReference type="InterPro" id="IPR007627">
    <property type="entry name" value="RNA_pol_sigma70_r2"/>
</dbReference>
<keyword evidence="9" id="KW-1185">Reference proteome</keyword>
<reference evidence="8 9" key="1">
    <citation type="journal article" date="2009" name="Int. J. Syst. Evol. Microbiol.">
        <title>Paenibacillus contaminans sp. nov., isolated from a contaminated laboratory plate.</title>
        <authorList>
            <person name="Chou J.H."/>
            <person name="Lee J.H."/>
            <person name="Lin M.C."/>
            <person name="Chang P.S."/>
            <person name="Arun A.B."/>
            <person name="Young C.C."/>
            <person name="Chen W.M."/>
        </authorList>
    </citation>
    <scope>NUCLEOTIDE SEQUENCE [LARGE SCALE GENOMIC DNA]</scope>
    <source>
        <strain evidence="8 9">CKOBP-6</strain>
    </source>
</reference>
<keyword evidence="4" id="KW-0238">DNA-binding</keyword>
<dbReference type="EMBL" id="QMFB01000005">
    <property type="protein sequence ID" value="RAV21159.1"/>
    <property type="molecule type" value="Genomic_DNA"/>
</dbReference>
<dbReference type="InterPro" id="IPR036388">
    <property type="entry name" value="WH-like_DNA-bd_sf"/>
</dbReference>
<protein>
    <submittedName>
        <fullName evidence="8">RNA polymerase sigma factor</fullName>
    </submittedName>
</protein>
<dbReference type="OrthoDB" id="2657224at2"/>
<dbReference type="SUPFAM" id="SSF88946">
    <property type="entry name" value="Sigma2 domain of RNA polymerase sigma factors"/>
    <property type="match status" value="1"/>
</dbReference>
<feature type="domain" description="RNA polymerase sigma-70 region 2" evidence="6">
    <location>
        <begin position="25"/>
        <end position="91"/>
    </location>
</feature>
<evidence type="ECO:0000256" key="5">
    <source>
        <dbReference type="ARBA" id="ARBA00023163"/>
    </source>
</evidence>
<dbReference type="GO" id="GO:0006352">
    <property type="term" value="P:DNA-templated transcription initiation"/>
    <property type="evidence" value="ECO:0007669"/>
    <property type="project" value="InterPro"/>
</dbReference>
<dbReference type="Pfam" id="PF04542">
    <property type="entry name" value="Sigma70_r2"/>
    <property type="match status" value="1"/>
</dbReference>
<dbReference type="NCBIfam" id="TIGR02937">
    <property type="entry name" value="sigma70-ECF"/>
    <property type="match status" value="1"/>
</dbReference>
<accession>A0A329MMP9</accession>
<keyword evidence="2" id="KW-0805">Transcription regulation</keyword>
<dbReference type="Gene3D" id="1.10.10.10">
    <property type="entry name" value="Winged helix-like DNA-binding domain superfamily/Winged helix DNA-binding domain"/>
    <property type="match status" value="1"/>
</dbReference>
<dbReference type="InterPro" id="IPR013325">
    <property type="entry name" value="RNA_pol_sigma_r2"/>
</dbReference>
<dbReference type="SUPFAM" id="SSF88659">
    <property type="entry name" value="Sigma3 and sigma4 domains of RNA polymerase sigma factors"/>
    <property type="match status" value="1"/>
</dbReference>
<keyword evidence="5" id="KW-0804">Transcription</keyword>
<dbReference type="Gene3D" id="1.10.1740.10">
    <property type="match status" value="1"/>
</dbReference>
<dbReference type="PANTHER" id="PTHR43133">
    <property type="entry name" value="RNA POLYMERASE ECF-TYPE SIGMA FACTO"/>
    <property type="match status" value="1"/>
</dbReference>
<dbReference type="PANTHER" id="PTHR43133:SF8">
    <property type="entry name" value="RNA POLYMERASE SIGMA FACTOR HI_1459-RELATED"/>
    <property type="match status" value="1"/>
</dbReference>
<proteinExistence type="inferred from homology"/>
<dbReference type="GO" id="GO:0016987">
    <property type="term" value="F:sigma factor activity"/>
    <property type="evidence" value="ECO:0007669"/>
    <property type="project" value="UniProtKB-KW"/>
</dbReference>
<dbReference type="AlphaFoldDB" id="A0A329MMP9"/>
<dbReference type="InterPro" id="IPR014284">
    <property type="entry name" value="RNA_pol_sigma-70_dom"/>
</dbReference>
<dbReference type="CDD" id="cd06171">
    <property type="entry name" value="Sigma70_r4"/>
    <property type="match status" value="1"/>
</dbReference>
<evidence type="ECO:0000256" key="3">
    <source>
        <dbReference type="ARBA" id="ARBA00023082"/>
    </source>
</evidence>
<evidence type="ECO:0000313" key="8">
    <source>
        <dbReference type="EMBL" id="RAV21159.1"/>
    </source>
</evidence>